<evidence type="ECO:0000313" key="1">
    <source>
        <dbReference type="EMBL" id="MEB3343935.1"/>
    </source>
</evidence>
<proteinExistence type="predicted"/>
<accession>A0ABU5ZP74</accession>
<gene>
    <name evidence="1" type="ORF">U6A24_00605</name>
</gene>
<reference evidence="1 2" key="1">
    <citation type="journal article" date="2013" name="Int. J. Syst. Evol. Microbiol.">
        <title>Aquimarina gracilis sp. nov., isolated from the gut microflora of a mussel, Mytilus coruscus, and emended description of Aquimarina spongiae.</title>
        <authorList>
            <person name="Park S.C."/>
            <person name="Choe H.N."/>
            <person name="Baik K.S."/>
            <person name="Seong C.N."/>
        </authorList>
    </citation>
    <scope>NUCLEOTIDE SEQUENCE [LARGE SCALE GENOMIC DNA]</scope>
    <source>
        <strain evidence="1 2">PSC32</strain>
    </source>
</reference>
<evidence type="ECO:0008006" key="3">
    <source>
        <dbReference type="Google" id="ProtNLM"/>
    </source>
</evidence>
<dbReference type="RefSeq" id="WP_324177989.1">
    <property type="nucleotide sequence ID" value="NZ_BAABAW010000016.1"/>
</dbReference>
<name>A0ABU5ZP74_9FLAO</name>
<dbReference type="Proteomes" id="UP001327027">
    <property type="component" value="Unassembled WGS sequence"/>
</dbReference>
<comment type="caution">
    <text evidence="1">The sequence shown here is derived from an EMBL/GenBank/DDBJ whole genome shotgun (WGS) entry which is preliminary data.</text>
</comment>
<protein>
    <recommendedName>
        <fullName evidence="3">DUF4468 domain-containing protein</fullName>
    </recommendedName>
</protein>
<keyword evidence="2" id="KW-1185">Reference proteome</keyword>
<dbReference type="EMBL" id="JAYKLX010000001">
    <property type="protein sequence ID" value="MEB3343935.1"/>
    <property type="molecule type" value="Genomic_DNA"/>
</dbReference>
<organism evidence="1 2">
    <name type="scientific">Aquimarina gracilis</name>
    <dbReference type="NCBI Taxonomy" id="874422"/>
    <lineage>
        <taxon>Bacteria</taxon>
        <taxon>Pseudomonadati</taxon>
        <taxon>Bacteroidota</taxon>
        <taxon>Flavobacteriia</taxon>
        <taxon>Flavobacteriales</taxon>
        <taxon>Flavobacteriaceae</taxon>
        <taxon>Aquimarina</taxon>
    </lineage>
</organism>
<sequence length="142" mass="16397">MKYILLTLLFYYPPINAQNCEGFLQGTFEMKYEYGTVMIERMGNWQLEKSDTYGIVYLNKIRMIDDCKYELSYYKVLKLGNLPEPDMTKKAITKIINVEGSNYYFESSITGTNASIGGVFVKKSDEVSDDFKKLIAKEQVVD</sequence>
<evidence type="ECO:0000313" key="2">
    <source>
        <dbReference type="Proteomes" id="UP001327027"/>
    </source>
</evidence>